<evidence type="ECO:0000313" key="1">
    <source>
        <dbReference type="EMBL" id="AES60384.1"/>
    </source>
</evidence>
<evidence type="ECO:0000313" key="3">
    <source>
        <dbReference type="Proteomes" id="UP000002051"/>
    </source>
</evidence>
<evidence type="ECO:0000313" key="2">
    <source>
        <dbReference type="EnsemblPlants" id="AES60384"/>
    </source>
</evidence>
<dbReference type="PaxDb" id="3880-AES60384"/>
<proteinExistence type="predicted"/>
<dbReference type="HOGENOM" id="CLU_2658147_0_0_1"/>
<organism evidence="1 3">
    <name type="scientific">Medicago truncatula</name>
    <name type="common">Barrel medic</name>
    <name type="synonym">Medicago tribuloides</name>
    <dbReference type="NCBI Taxonomy" id="3880"/>
    <lineage>
        <taxon>Eukaryota</taxon>
        <taxon>Viridiplantae</taxon>
        <taxon>Streptophyta</taxon>
        <taxon>Embryophyta</taxon>
        <taxon>Tracheophyta</taxon>
        <taxon>Spermatophyta</taxon>
        <taxon>Magnoliopsida</taxon>
        <taxon>eudicotyledons</taxon>
        <taxon>Gunneridae</taxon>
        <taxon>Pentapetalae</taxon>
        <taxon>rosids</taxon>
        <taxon>fabids</taxon>
        <taxon>Fabales</taxon>
        <taxon>Fabaceae</taxon>
        <taxon>Papilionoideae</taxon>
        <taxon>50 kb inversion clade</taxon>
        <taxon>NPAAA clade</taxon>
        <taxon>Hologalegina</taxon>
        <taxon>IRL clade</taxon>
        <taxon>Trifolieae</taxon>
        <taxon>Medicago</taxon>
    </lineage>
</organism>
<dbReference type="EMBL" id="CM001217">
    <property type="protein sequence ID" value="AES60384.1"/>
    <property type="molecule type" value="Genomic_DNA"/>
</dbReference>
<keyword evidence="3" id="KW-1185">Reference proteome</keyword>
<reference evidence="2" key="3">
    <citation type="submission" date="2015-04" db="UniProtKB">
        <authorList>
            <consortium name="EnsemblPlants"/>
        </authorList>
    </citation>
    <scope>IDENTIFICATION</scope>
    <source>
        <strain evidence="2">cv. Jemalong A17</strain>
    </source>
</reference>
<name>G7I637_MEDTR</name>
<dbReference type="EnsemblPlants" id="AES60384">
    <property type="protein sequence ID" value="AES60384"/>
    <property type="gene ID" value="MTR_1g044770"/>
</dbReference>
<sequence length="76" mass="8702">MCPEILQCAPCMQKIGAQLSLPASELGKACTFSPNPGRNSHYIYQPSSFRIFRSELEQFMRKATLELQENFYLLLD</sequence>
<dbReference type="AlphaFoldDB" id="G7I637"/>
<gene>
    <name evidence="1" type="ordered locus">MTR_1g044770</name>
</gene>
<reference evidence="1 3" key="2">
    <citation type="journal article" date="2014" name="BMC Genomics">
        <title>An improved genome release (version Mt4.0) for the model legume Medicago truncatula.</title>
        <authorList>
            <person name="Tang H."/>
            <person name="Krishnakumar V."/>
            <person name="Bidwell S."/>
            <person name="Rosen B."/>
            <person name="Chan A."/>
            <person name="Zhou S."/>
            <person name="Gentzbittel L."/>
            <person name="Childs K.L."/>
            <person name="Yandell M."/>
            <person name="Gundlach H."/>
            <person name="Mayer K.F."/>
            <person name="Schwartz D.C."/>
            <person name="Town C.D."/>
        </authorList>
    </citation>
    <scope>GENOME REANNOTATION</scope>
    <source>
        <strain evidence="2 3">cv. Jemalong A17</strain>
    </source>
</reference>
<reference evidence="1 3" key="1">
    <citation type="journal article" date="2011" name="Nature">
        <title>The Medicago genome provides insight into the evolution of rhizobial symbioses.</title>
        <authorList>
            <person name="Young N.D."/>
            <person name="Debelle F."/>
            <person name="Oldroyd G.E."/>
            <person name="Geurts R."/>
            <person name="Cannon S.B."/>
            <person name="Udvardi M.K."/>
            <person name="Benedito V.A."/>
            <person name="Mayer K.F."/>
            <person name="Gouzy J."/>
            <person name="Schoof H."/>
            <person name="Van de Peer Y."/>
            <person name="Proost S."/>
            <person name="Cook D.R."/>
            <person name="Meyers B.C."/>
            <person name="Spannagl M."/>
            <person name="Cheung F."/>
            <person name="De Mita S."/>
            <person name="Krishnakumar V."/>
            <person name="Gundlach H."/>
            <person name="Zhou S."/>
            <person name="Mudge J."/>
            <person name="Bharti A.K."/>
            <person name="Murray J.D."/>
            <person name="Naoumkina M.A."/>
            <person name="Rosen B."/>
            <person name="Silverstein K.A."/>
            <person name="Tang H."/>
            <person name="Rombauts S."/>
            <person name="Zhao P.X."/>
            <person name="Zhou P."/>
            <person name="Barbe V."/>
            <person name="Bardou P."/>
            <person name="Bechner M."/>
            <person name="Bellec A."/>
            <person name="Berger A."/>
            <person name="Berges H."/>
            <person name="Bidwell S."/>
            <person name="Bisseling T."/>
            <person name="Choisne N."/>
            <person name="Couloux A."/>
            <person name="Denny R."/>
            <person name="Deshpande S."/>
            <person name="Dai X."/>
            <person name="Doyle J.J."/>
            <person name="Dudez A.M."/>
            <person name="Farmer A.D."/>
            <person name="Fouteau S."/>
            <person name="Franken C."/>
            <person name="Gibelin C."/>
            <person name="Gish J."/>
            <person name="Goldstein S."/>
            <person name="Gonzalez A.J."/>
            <person name="Green P.J."/>
            <person name="Hallab A."/>
            <person name="Hartog M."/>
            <person name="Hua A."/>
            <person name="Humphray S.J."/>
            <person name="Jeong D.H."/>
            <person name="Jing Y."/>
            <person name="Jocker A."/>
            <person name="Kenton S.M."/>
            <person name="Kim D.J."/>
            <person name="Klee K."/>
            <person name="Lai H."/>
            <person name="Lang C."/>
            <person name="Lin S."/>
            <person name="Macmil S.L."/>
            <person name="Magdelenat G."/>
            <person name="Matthews L."/>
            <person name="McCorrison J."/>
            <person name="Monaghan E.L."/>
            <person name="Mun J.H."/>
            <person name="Najar F.Z."/>
            <person name="Nicholson C."/>
            <person name="Noirot C."/>
            <person name="O'Bleness M."/>
            <person name="Paule C.R."/>
            <person name="Poulain J."/>
            <person name="Prion F."/>
            <person name="Qin B."/>
            <person name="Qu C."/>
            <person name="Retzel E.F."/>
            <person name="Riddle C."/>
            <person name="Sallet E."/>
            <person name="Samain S."/>
            <person name="Samson N."/>
            <person name="Sanders I."/>
            <person name="Saurat O."/>
            <person name="Scarpelli C."/>
            <person name="Schiex T."/>
            <person name="Segurens B."/>
            <person name="Severin A.J."/>
            <person name="Sherrier D.J."/>
            <person name="Shi R."/>
            <person name="Sims S."/>
            <person name="Singer S.R."/>
            <person name="Sinharoy S."/>
            <person name="Sterck L."/>
            <person name="Viollet A."/>
            <person name="Wang B.B."/>
            <person name="Wang K."/>
            <person name="Wang M."/>
            <person name="Wang X."/>
            <person name="Warfsmann J."/>
            <person name="Weissenbach J."/>
            <person name="White D.D."/>
            <person name="White J.D."/>
            <person name="Wiley G.B."/>
            <person name="Wincker P."/>
            <person name="Xing Y."/>
            <person name="Yang L."/>
            <person name="Yao Z."/>
            <person name="Ying F."/>
            <person name="Zhai J."/>
            <person name="Zhou L."/>
            <person name="Zuber A."/>
            <person name="Denarie J."/>
            <person name="Dixon R.A."/>
            <person name="May G.D."/>
            <person name="Schwartz D.C."/>
            <person name="Rogers J."/>
            <person name="Quetier F."/>
            <person name="Town C.D."/>
            <person name="Roe B.A."/>
        </authorList>
    </citation>
    <scope>NUCLEOTIDE SEQUENCE [LARGE SCALE GENOMIC DNA]</scope>
    <source>
        <strain evidence="1">A17</strain>
        <strain evidence="2 3">cv. Jemalong A17</strain>
    </source>
</reference>
<accession>G7I637</accession>
<protein>
    <submittedName>
        <fullName evidence="1 2">Uncharacterized protein</fullName>
    </submittedName>
</protein>
<dbReference type="Proteomes" id="UP000002051">
    <property type="component" value="Unassembled WGS sequence"/>
</dbReference>